<gene>
    <name evidence="1" type="ORF">D8792_09875</name>
</gene>
<protein>
    <submittedName>
        <fullName evidence="1">Uncharacterized protein</fullName>
    </submittedName>
</protein>
<organism evidence="1 2">
    <name type="scientific">Streptococcus cristatus</name>
    <dbReference type="NCBI Taxonomy" id="45634"/>
    <lineage>
        <taxon>Bacteria</taxon>
        <taxon>Bacillati</taxon>
        <taxon>Bacillota</taxon>
        <taxon>Bacilli</taxon>
        <taxon>Lactobacillales</taxon>
        <taxon>Streptococcaceae</taxon>
        <taxon>Streptococcus</taxon>
    </lineage>
</organism>
<accession>A0A3R9LUB7</accession>
<evidence type="ECO:0000313" key="1">
    <source>
        <dbReference type="EMBL" id="RSJ88324.1"/>
    </source>
</evidence>
<dbReference type="EMBL" id="RJPS01000015">
    <property type="protein sequence ID" value="RSJ88324.1"/>
    <property type="molecule type" value="Genomic_DNA"/>
</dbReference>
<proteinExistence type="predicted"/>
<evidence type="ECO:0000313" key="2">
    <source>
        <dbReference type="Proteomes" id="UP000270868"/>
    </source>
</evidence>
<dbReference type="RefSeq" id="WP_125373959.1">
    <property type="nucleotide sequence ID" value="NZ_RJPS01000015.1"/>
</dbReference>
<sequence length="118" mass="13678">MVVIKKISNVIPIDFGEFQLEYNANDKGAKNLDSYRDDLSKRWKKISKLTDEEIAIQAMEITEEGWSRLFGPDAFQKVYQFAGEDTTIAFNYLLQAILGIQKEYLERNSEDTIKKYLA</sequence>
<comment type="caution">
    <text evidence="1">The sequence shown here is derived from an EMBL/GenBank/DDBJ whole genome shotgun (WGS) entry which is preliminary data.</text>
</comment>
<dbReference type="AlphaFoldDB" id="A0A3R9LUB7"/>
<reference evidence="1 2" key="1">
    <citation type="submission" date="2018-11" db="EMBL/GenBank/DDBJ databases">
        <title>Species Designations Belie Phenotypic and Genotypic Heterogeneity in Oral Streptococci.</title>
        <authorList>
            <person name="Velsko I."/>
        </authorList>
    </citation>
    <scope>NUCLEOTIDE SEQUENCE [LARGE SCALE GENOMIC DNA]</scope>
    <source>
        <strain evidence="1 2">A52</strain>
    </source>
</reference>
<dbReference type="Proteomes" id="UP000270868">
    <property type="component" value="Unassembled WGS sequence"/>
</dbReference>
<name>A0A3R9LUB7_STRCR</name>